<evidence type="ECO:0000313" key="1">
    <source>
        <dbReference type="EMBL" id="RNA00519.1"/>
    </source>
</evidence>
<keyword evidence="2" id="KW-1185">Reference proteome</keyword>
<comment type="caution">
    <text evidence="1">The sequence shown here is derived from an EMBL/GenBank/DDBJ whole genome shotgun (WGS) entry which is preliminary data.</text>
</comment>
<name>A0A3M7PNF9_BRAPC</name>
<dbReference type="EMBL" id="REGN01009714">
    <property type="protein sequence ID" value="RNA00519.1"/>
    <property type="molecule type" value="Genomic_DNA"/>
</dbReference>
<reference evidence="1 2" key="1">
    <citation type="journal article" date="2018" name="Sci. Rep.">
        <title>Genomic signatures of local adaptation to the degree of environmental predictability in rotifers.</title>
        <authorList>
            <person name="Franch-Gras L."/>
            <person name="Hahn C."/>
            <person name="Garcia-Roger E.M."/>
            <person name="Carmona M.J."/>
            <person name="Serra M."/>
            <person name="Gomez A."/>
        </authorList>
    </citation>
    <scope>NUCLEOTIDE SEQUENCE [LARGE SCALE GENOMIC DNA]</scope>
    <source>
        <strain evidence="1">HYR1</strain>
    </source>
</reference>
<gene>
    <name evidence="1" type="ORF">BpHYR1_028146</name>
</gene>
<dbReference type="AlphaFoldDB" id="A0A3M7PNF9"/>
<organism evidence="1 2">
    <name type="scientific">Brachionus plicatilis</name>
    <name type="common">Marine rotifer</name>
    <name type="synonym">Brachionus muelleri</name>
    <dbReference type="NCBI Taxonomy" id="10195"/>
    <lineage>
        <taxon>Eukaryota</taxon>
        <taxon>Metazoa</taxon>
        <taxon>Spiralia</taxon>
        <taxon>Gnathifera</taxon>
        <taxon>Rotifera</taxon>
        <taxon>Eurotatoria</taxon>
        <taxon>Monogononta</taxon>
        <taxon>Pseudotrocha</taxon>
        <taxon>Ploima</taxon>
        <taxon>Brachionidae</taxon>
        <taxon>Brachionus</taxon>
    </lineage>
</organism>
<proteinExistence type="predicted"/>
<dbReference type="Proteomes" id="UP000276133">
    <property type="component" value="Unassembled WGS sequence"/>
</dbReference>
<evidence type="ECO:0000313" key="2">
    <source>
        <dbReference type="Proteomes" id="UP000276133"/>
    </source>
</evidence>
<sequence length="73" mass="8405">MSASGSNLHINLDLLSSFWRDICASCKYAIPDYIQHMIFHCIRDASSENLRHKACYMLPKRPNWTIGCSNDKD</sequence>
<accession>A0A3M7PNF9</accession>
<protein>
    <submittedName>
        <fullName evidence="1">Uncharacterized protein</fullName>
    </submittedName>
</protein>